<dbReference type="Proteomes" id="UP000195667">
    <property type="component" value="Unassembled WGS sequence"/>
</dbReference>
<gene>
    <name evidence="1" type="ORF">CRENPOLYSF1_360015</name>
</gene>
<name>A0A1R4H9U6_9GAMM</name>
<evidence type="ECO:0000313" key="1">
    <source>
        <dbReference type="EMBL" id="SJM92993.1"/>
    </source>
</evidence>
<evidence type="ECO:0008006" key="3">
    <source>
        <dbReference type="Google" id="ProtNLM"/>
    </source>
</evidence>
<dbReference type="EMBL" id="FUKI01000111">
    <property type="protein sequence ID" value="SJM92993.1"/>
    <property type="molecule type" value="Genomic_DNA"/>
</dbReference>
<dbReference type="InterPro" id="IPR038573">
    <property type="entry name" value="BrnT_sf"/>
</dbReference>
<evidence type="ECO:0000313" key="2">
    <source>
        <dbReference type="Proteomes" id="UP000195667"/>
    </source>
</evidence>
<dbReference type="InterPro" id="IPR007460">
    <property type="entry name" value="BrnT_toxin"/>
</dbReference>
<organism evidence="1 2">
    <name type="scientific">Crenothrix polyspora</name>
    <dbReference type="NCBI Taxonomy" id="360316"/>
    <lineage>
        <taxon>Bacteria</taxon>
        <taxon>Pseudomonadati</taxon>
        <taxon>Pseudomonadota</taxon>
        <taxon>Gammaproteobacteria</taxon>
        <taxon>Methylococcales</taxon>
        <taxon>Crenotrichaceae</taxon>
        <taxon>Crenothrix</taxon>
    </lineage>
</organism>
<keyword evidence="2" id="KW-1185">Reference proteome</keyword>
<dbReference type="AlphaFoldDB" id="A0A1R4H9U6"/>
<accession>A0A1R4H9U6</accession>
<sequence>MISGTPTIKSKAVEAVLTHQIIAYTIINMKTELTWDEAKRQSNLIKHGLDFADAEEVLESIYRLDLLTGRNDKKRVQSISYALGFLAVVTVVHVKRDNSTRIISFRRGRQYRKRGLL</sequence>
<dbReference type="Pfam" id="PF04365">
    <property type="entry name" value="BrnT_toxin"/>
    <property type="match status" value="1"/>
</dbReference>
<protein>
    <recommendedName>
        <fullName evidence="3">DUF4258 domain-containing protein</fullName>
    </recommendedName>
</protein>
<dbReference type="Gene3D" id="3.10.450.530">
    <property type="entry name" value="Ribonuclease toxin, BrnT, of type II toxin-antitoxin system"/>
    <property type="match status" value="1"/>
</dbReference>
<dbReference type="RefSeq" id="WP_217884087.1">
    <property type="nucleotide sequence ID" value="NZ_FUKI01000111.1"/>
</dbReference>
<reference evidence="2" key="1">
    <citation type="submission" date="2017-02" db="EMBL/GenBank/DDBJ databases">
        <authorList>
            <person name="Daims H."/>
        </authorList>
    </citation>
    <scope>NUCLEOTIDE SEQUENCE [LARGE SCALE GENOMIC DNA]</scope>
</reference>
<proteinExistence type="predicted"/>